<organism evidence="2">
    <name type="scientific">Ananas comosus var. bracteatus</name>
    <name type="common">red pineapple</name>
    <dbReference type="NCBI Taxonomy" id="296719"/>
    <lineage>
        <taxon>Eukaryota</taxon>
        <taxon>Viridiplantae</taxon>
        <taxon>Streptophyta</taxon>
        <taxon>Embryophyta</taxon>
        <taxon>Tracheophyta</taxon>
        <taxon>Spermatophyta</taxon>
        <taxon>Magnoliopsida</taxon>
        <taxon>Liliopsida</taxon>
        <taxon>Poales</taxon>
        <taxon>Bromeliaceae</taxon>
        <taxon>Bromelioideae</taxon>
        <taxon>Ananas</taxon>
    </lineage>
</organism>
<dbReference type="AlphaFoldDB" id="A0A6V7NGT9"/>
<gene>
    <name evidence="2" type="ORF">CB5_LOCUS1003</name>
</gene>
<name>A0A6V7NGT9_ANACO</name>
<evidence type="ECO:0000313" key="2">
    <source>
        <dbReference type="EMBL" id="CAD1817792.1"/>
    </source>
</evidence>
<protein>
    <submittedName>
        <fullName evidence="2">Uncharacterized protein</fullName>
    </submittedName>
</protein>
<feature type="compositionally biased region" description="Basic and acidic residues" evidence="1">
    <location>
        <begin position="1"/>
        <end position="10"/>
    </location>
</feature>
<sequence length="121" mass="13467">MEKKYSDSHRACTGTDPQTPQPEPRVCIFVGLVPVQGPVYRYKGAVFVQFELQGAFRDCGPFITAPTPLRAFFVLEPEEEKSVIAHWELFYSSHALFFVVSFRAFCTGGGTGSRQGDRIAS</sequence>
<dbReference type="EMBL" id="LR862138">
    <property type="protein sequence ID" value="CAD1817792.1"/>
    <property type="molecule type" value="Genomic_DNA"/>
</dbReference>
<evidence type="ECO:0000256" key="1">
    <source>
        <dbReference type="SAM" id="MobiDB-lite"/>
    </source>
</evidence>
<reference evidence="2" key="1">
    <citation type="submission" date="2020-07" db="EMBL/GenBank/DDBJ databases">
        <authorList>
            <person name="Lin J."/>
        </authorList>
    </citation>
    <scope>NUCLEOTIDE SEQUENCE</scope>
</reference>
<accession>A0A6V7NGT9</accession>
<feature type="region of interest" description="Disordered" evidence="1">
    <location>
        <begin position="1"/>
        <end position="23"/>
    </location>
</feature>
<proteinExistence type="predicted"/>